<dbReference type="EMBL" id="BMHM01000006">
    <property type="protein sequence ID" value="GGC98151.1"/>
    <property type="molecule type" value="Genomic_DNA"/>
</dbReference>
<dbReference type="InterPro" id="IPR027474">
    <property type="entry name" value="L-asparaginase_N"/>
</dbReference>
<dbReference type="InterPro" id="IPR027475">
    <property type="entry name" value="Asparaginase/glutaminase_AS2"/>
</dbReference>
<feature type="active site" evidence="2">
    <location>
        <position position="53"/>
    </location>
</feature>
<dbReference type="Gene3D" id="3.40.50.40">
    <property type="match status" value="1"/>
</dbReference>
<proteinExistence type="inferred from homology"/>
<dbReference type="CDD" id="cd08963">
    <property type="entry name" value="L-asparaginase_I"/>
    <property type="match status" value="1"/>
</dbReference>
<dbReference type="PIRSF" id="PIRSF001220">
    <property type="entry name" value="L-ASNase_gatD"/>
    <property type="match status" value="1"/>
</dbReference>
<name>A0ABQ1PJ91_9GAMM</name>
<keyword evidence="7" id="KW-1185">Reference proteome</keyword>
<dbReference type="SUPFAM" id="SSF53774">
    <property type="entry name" value="Glutaminase/Asparaginase"/>
    <property type="match status" value="1"/>
</dbReference>
<evidence type="ECO:0000259" key="4">
    <source>
        <dbReference type="Pfam" id="PF00710"/>
    </source>
</evidence>
<evidence type="ECO:0000256" key="1">
    <source>
        <dbReference type="ARBA" id="ARBA00010518"/>
    </source>
</evidence>
<dbReference type="PRINTS" id="PR00139">
    <property type="entry name" value="ASNGLNASE"/>
</dbReference>
<evidence type="ECO:0000256" key="3">
    <source>
        <dbReference type="PROSITE-ProRule" id="PRU10100"/>
    </source>
</evidence>
<feature type="domain" description="Asparaginase/glutaminase C-terminal" evidence="5">
    <location>
        <begin position="261"/>
        <end position="376"/>
    </location>
</feature>
<dbReference type="InterPro" id="IPR037152">
    <property type="entry name" value="L-asparaginase_N_sf"/>
</dbReference>
<evidence type="ECO:0000259" key="5">
    <source>
        <dbReference type="Pfam" id="PF17763"/>
    </source>
</evidence>
<comment type="caution">
    <text evidence="6">The sequence shown here is derived from an EMBL/GenBank/DDBJ whole genome shotgun (WGS) entry which is preliminary data.</text>
</comment>
<dbReference type="PANTHER" id="PTHR11707:SF28">
    <property type="entry name" value="60 KDA LYSOPHOSPHOLIPASE"/>
    <property type="match status" value="1"/>
</dbReference>
<protein>
    <submittedName>
        <fullName evidence="6">L-asparaginase 1</fullName>
    </submittedName>
</protein>
<dbReference type="PANTHER" id="PTHR11707">
    <property type="entry name" value="L-ASPARAGINASE"/>
    <property type="match status" value="1"/>
</dbReference>
<organism evidence="6 7">
    <name type="scientific">Vreelandella lutescens</name>
    <dbReference type="NCBI Taxonomy" id="1602943"/>
    <lineage>
        <taxon>Bacteria</taxon>
        <taxon>Pseudomonadati</taxon>
        <taxon>Pseudomonadota</taxon>
        <taxon>Gammaproteobacteria</taxon>
        <taxon>Oceanospirillales</taxon>
        <taxon>Halomonadaceae</taxon>
        <taxon>Vreelandella</taxon>
    </lineage>
</organism>
<dbReference type="PROSITE" id="PS00144">
    <property type="entry name" value="ASN_GLN_ASE_1"/>
    <property type="match status" value="1"/>
</dbReference>
<dbReference type="InterPro" id="IPR036152">
    <property type="entry name" value="Asp/glu_Ase-like_sf"/>
</dbReference>
<reference evidence="7" key="1">
    <citation type="journal article" date="2019" name="Int. J. Syst. Evol. Microbiol.">
        <title>The Global Catalogue of Microorganisms (GCM) 10K type strain sequencing project: providing services to taxonomists for standard genome sequencing and annotation.</title>
        <authorList>
            <consortium name="The Broad Institute Genomics Platform"/>
            <consortium name="The Broad Institute Genome Sequencing Center for Infectious Disease"/>
            <person name="Wu L."/>
            <person name="Ma J."/>
        </authorList>
    </citation>
    <scope>NUCLEOTIDE SEQUENCE [LARGE SCALE GENOMIC DNA]</scope>
    <source>
        <strain evidence="7">CGMCC 1.15122</strain>
    </source>
</reference>
<dbReference type="Gene3D" id="3.40.50.1170">
    <property type="entry name" value="L-asparaginase, N-terminal domain"/>
    <property type="match status" value="1"/>
</dbReference>
<dbReference type="InterPro" id="IPR020827">
    <property type="entry name" value="Asparaginase/glutaminase_AS1"/>
</dbReference>
<dbReference type="PIRSF" id="PIRSF500176">
    <property type="entry name" value="L_ASNase"/>
    <property type="match status" value="1"/>
</dbReference>
<comment type="similarity">
    <text evidence="1">Belongs to the asparaginase 1 family.</text>
</comment>
<dbReference type="PROSITE" id="PS00917">
    <property type="entry name" value="ASN_GLN_ASE_2"/>
    <property type="match status" value="1"/>
</dbReference>
<dbReference type="PROSITE" id="PS51732">
    <property type="entry name" value="ASN_GLN_ASE_3"/>
    <property type="match status" value="1"/>
</dbReference>
<feature type="domain" description="L-asparaginase N-terminal" evidence="4">
    <location>
        <begin position="44"/>
        <end position="229"/>
    </location>
</feature>
<dbReference type="InterPro" id="IPR006034">
    <property type="entry name" value="Asparaginase/glutaminase-like"/>
</dbReference>
<dbReference type="Pfam" id="PF00710">
    <property type="entry name" value="Asparaginase"/>
    <property type="match status" value="1"/>
</dbReference>
<dbReference type="InterPro" id="IPR041725">
    <property type="entry name" value="L-asparaginase_I"/>
</dbReference>
<feature type="active site" evidence="3">
    <location>
        <position position="133"/>
    </location>
</feature>
<dbReference type="InterPro" id="IPR040919">
    <property type="entry name" value="Asparaginase_C"/>
</dbReference>
<dbReference type="Pfam" id="PF17763">
    <property type="entry name" value="Asparaginase_C"/>
    <property type="match status" value="1"/>
</dbReference>
<dbReference type="SMART" id="SM00870">
    <property type="entry name" value="Asparaginase"/>
    <property type="match status" value="1"/>
</dbReference>
<evidence type="ECO:0000313" key="6">
    <source>
        <dbReference type="EMBL" id="GGC98151.1"/>
    </source>
</evidence>
<accession>A0ABQ1PJ91</accession>
<evidence type="ECO:0000256" key="2">
    <source>
        <dbReference type="PROSITE-ProRule" id="PRU10099"/>
    </source>
</evidence>
<dbReference type="InterPro" id="IPR027473">
    <property type="entry name" value="L-asparaginase_C"/>
</dbReference>
<evidence type="ECO:0000313" key="7">
    <source>
        <dbReference type="Proteomes" id="UP000597301"/>
    </source>
</evidence>
<dbReference type="SFLD" id="SFLDS00057">
    <property type="entry name" value="Glutaminase/Asparaginase"/>
    <property type="match status" value="1"/>
</dbReference>
<sequence length="384" mass="41249">MTKAASYACFTDNVHPTDNNVLLSTGHPMSQAPLLADAQHSQERLLVIYTGGTIGMQHHVNGLAPAGDFAPRLARALHQLPVRLQQALPAYDLISYAPLIDSSAATPLTWQQLAADIAERFANYRGFVVIHGTDTLSWTAASLAYQLQGLDRPVVLTGAMAPLEASDSDALENLYGALRFAANSELQEVAIYFAGRLLRGTRAIKQHSEAVEAFSSPSYPLLGERVGDDFILYPSRGLAYQQRGAPRFELLDYQPLANGEVVRITLWPGIAPWQLASWLSHSDVKGALLQLWGAGNLPDNPALLAVIAKASGEGKLIAAISQCPQGSVHMGAYAAGHGLADAGVLSGDDMTPEAAYTKLVHLIAQPISLEDQRRRFLTALVGER</sequence>
<dbReference type="Proteomes" id="UP000597301">
    <property type="component" value="Unassembled WGS sequence"/>
</dbReference>
<gene>
    <name evidence="6" type="primary">ansA</name>
    <name evidence="6" type="ORF">GCM10011382_30890</name>
</gene>